<evidence type="ECO:0000256" key="3">
    <source>
        <dbReference type="ARBA" id="ARBA00004745"/>
    </source>
</evidence>
<dbReference type="SUPFAM" id="SSF101473">
    <property type="entry name" value="DhaL-like"/>
    <property type="match status" value="1"/>
</dbReference>
<accession>A0A7X0W533</accession>
<evidence type="ECO:0000256" key="9">
    <source>
        <dbReference type="ARBA" id="ARBA00055771"/>
    </source>
</evidence>
<evidence type="ECO:0000256" key="5">
    <source>
        <dbReference type="ARBA" id="ARBA00022679"/>
    </source>
</evidence>
<evidence type="ECO:0000256" key="1">
    <source>
        <dbReference type="ARBA" id="ARBA00001113"/>
    </source>
</evidence>
<dbReference type="InterPro" id="IPR036117">
    <property type="entry name" value="DhaL_dom_sf"/>
</dbReference>
<reference evidence="11 12" key="1">
    <citation type="submission" date="2020-03" db="EMBL/GenBank/DDBJ databases">
        <title>Soil Listeria distribution.</title>
        <authorList>
            <person name="Liao J."/>
            <person name="Wiedmann M."/>
        </authorList>
    </citation>
    <scope>NUCLEOTIDE SEQUENCE [LARGE SCALE GENOMIC DNA]</scope>
    <source>
        <strain evidence="11 12">FSL L7-1829</strain>
    </source>
</reference>
<dbReference type="PROSITE" id="PS51480">
    <property type="entry name" value="DHAL"/>
    <property type="match status" value="1"/>
</dbReference>
<dbReference type="AlphaFoldDB" id="A0A7X0W533"/>
<evidence type="ECO:0000313" key="12">
    <source>
        <dbReference type="Proteomes" id="UP000522007"/>
    </source>
</evidence>
<dbReference type="NCBIfam" id="TIGR02365">
    <property type="entry name" value="dha_L_ycgS"/>
    <property type="match status" value="1"/>
</dbReference>
<dbReference type="InterPro" id="IPR004007">
    <property type="entry name" value="DhaL_dom"/>
</dbReference>
<dbReference type="PANTHER" id="PTHR28629:SF4">
    <property type="entry name" value="TRIOKINASE_FMN CYCLASE"/>
    <property type="match status" value="1"/>
</dbReference>
<keyword evidence="6 11" id="KW-0418">Kinase</keyword>
<dbReference type="Pfam" id="PF02734">
    <property type="entry name" value="Dak2"/>
    <property type="match status" value="1"/>
</dbReference>
<comment type="subunit">
    <text evidence="8">Homodimer. The dihydroxyacetone kinase complex is composed of a homodimer of DhaM, a homodimer of DhaK and the subunit DhaL.</text>
</comment>
<dbReference type="GO" id="GO:0047324">
    <property type="term" value="F:phosphoenolpyruvate-glycerone phosphotransferase activity"/>
    <property type="evidence" value="ECO:0007669"/>
    <property type="project" value="UniProtKB-EC"/>
</dbReference>
<gene>
    <name evidence="11" type="primary">dhaL</name>
    <name evidence="11" type="ORF">HB853_09475</name>
</gene>
<protein>
    <recommendedName>
        <fullName evidence="4">phosphoenolpyruvate--glycerone phosphotransferase</fullName>
        <ecNumber evidence="4">2.7.1.121</ecNumber>
    </recommendedName>
</protein>
<keyword evidence="7" id="KW-0319">Glycerol metabolism</keyword>
<dbReference type="EC" id="2.7.1.121" evidence="4"/>
<organism evidence="11 12">
    <name type="scientific">Listeria welshimeri</name>
    <dbReference type="NCBI Taxonomy" id="1643"/>
    <lineage>
        <taxon>Bacteria</taxon>
        <taxon>Bacillati</taxon>
        <taxon>Bacillota</taxon>
        <taxon>Bacilli</taxon>
        <taxon>Bacillales</taxon>
        <taxon>Listeriaceae</taxon>
        <taxon>Listeria</taxon>
    </lineage>
</organism>
<proteinExistence type="predicted"/>
<comment type="cofactor">
    <cofactor evidence="2">
        <name>Mg(2+)</name>
        <dbReference type="ChEBI" id="CHEBI:18420"/>
    </cofactor>
</comment>
<dbReference type="Gene3D" id="1.25.40.340">
    <property type="match status" value="1"/>
</dbReference>
<evidence type="ECO:0000256" key="7">
    <source>
        <dbReference type="ARBA" id="ARBA00022798"/>
    </source>
</evidence>
<dbReference type="InterPro" id="IPR012737">
    <property type="entry name" value="DhaK_L_YcgS"/>
</dbReference>
<evidence type="ECO:0000259" key="10">
    <source>
        <dbReference type="PROSITE" id="PS51480"/>
    </source>
</evidence>
<evidence type="ECO:0000256" key="6">
    <source>
        <dbReference type="ARBA" id="ARBA00022777"/>
    </source>
</evidence>
<keyword evidence="5" id="KW-0808">Transferase</keyword>
<evidence type="ECO:0000256" key="4">
    <source>
        <dbReference type="ARBA" id="ARBA00012095"/>
    </source>
</evidence>
<sequence length="190" mass="20760">MVTVNCEFMKNWISAWTEDLLNNTDYLNELDTPIGDDDHGTNMERGAIAVREVLTQEFDNPQELTKKIAMALLTKVGGASGVIYGTAFLEMSKETELSSMINAGLSGIVKRGKAEAGDKTLLDVWIPVSDFIKQNSLMDEQIQDAVEATKPMLAKKGRAEFVGEQSIGHIDPGSVSSGYLFKALAKEVNK</sequence>
<dbReference type="GO" id="GO:0019563">
    <property type="term" value="P:glycerol catabolic process"/>
    <property type="evidence" value="ECO:0007669"/>
    <property type="project" value="TreeGrafter"/>
</dbReference>
<evidence type="ECO:0000256" key="8">
    <source>
        <dbReference type="ARBA" id="ARBA00046577"/>
    </source>
</evidence>
<name>A0A7X0W533_LISWE</name>
<dbReference type="PANTHER" id="PTHR28629">
    <property type="entry name" value="TRIOKINASE/FMN CYCLASE"/>
    <property type="match status" value="1"/>
</dbReference>
<dbReference type="Proteomes" id="UP000522007">
    <property type="component" value="Unassembled WGS sequence"/>
</dbReference>
<comment type="catalytic activity">
    <reaction evidence="1">
        <text>dihydroxyacetone + phosphoenolpyruvate = dihydroxyacetone phosphate + pyruvate</text>
        <dbReference type="Rhea" id="RHEA:18381"/>
        <dbReference type="ChEBI" id="CHEBI:15361"/>
        <dbReference type="ChEBI" id="CHEBI:16016"/>
        <dbReference type="ChEBI" id="CHEBI:57642"/>
        <dbReference type="ChEBI" id="CHEBI:58702"/>
        <dbReference type="EC" id="2.7.1.121"/>
    </reaction>
</comment>
<comment type="pathway">
    <text evidence="3">Polyol metabolism; glycerol degradation.</text>
</comment>
<dbReference type="FunFam" id="1.25.40.340:FF:000002">
    <property type="entry name" value="Dihydroxyacetone kinase, L subunit"/>
    <property type="match status" value="1"/>
</dbReference>
<dbReference type="GO" id="GO:0004371">
    <property type="term" value="F:glycerone kinase activity"/>
    <property type="evidence" value="ECO:0007669"/>
    <property type="project" value="InterPro"/>
</dbReference>
<comment type="caution">
    <text evidence="11">The sequence shown here is derived from an EMBL/GenBank/DDBJ whole genome shotgun (WGS) entry which is preliminary data.</text>
</comment>
<dbReference type="InterPro" id="IPR050861">
    <property type="entry name" value="Dihydroxyacetone_Kinase"/>
</dbReference>
<dbReference type="EMBL" id="JAAROP010000009">
    <property type="protein sequence ID" value="MBC1323175.1"/>
    <property type="molecule type" value="Genomic_DNA"/>
</dbReference>
<dbReference type="SMART" id="SM01120">
    <property type="entry name" value="Dak2"/>
    <property type="match status" value="1"/>
</dbReference>
<feature type="domain" description="DhaL" evidence="10">
    <location>
        <begin position="7"/>
        <end position="186"/>
    </location>
</feature>
<evidence type="ECO:0000256" key="2">
    <source>
        <dbReference type="ARBA" id="ARBA00001946"/>
    </source>
</evidence>
<evidence type="ECO:0000313" key="11">
    <source>
        <dbReference type="EMBL" id="MBC1323175.1"/>
    </source>
</evidence>
<comment type="function">
    <text evidence="9">ADP-binding subunit of the dihydroxyacetone kinase, which is responsible for the phosphoenolpyruvate (PEP)-dependent phosphorylation of dihydroxyacetone. DhaL-ADP is converted to DhaL-ATP via a phosphoryl group transfer from DhaM and transmits it to dihydroxyacetone binds to DhaK.</text>
</comment>
<dbReference type="GO" id="GO:0005829">
    <property type="term" value="C:cytosol"/>
    <property type="evidence" value="ECO:0007669"/>
    <property type="project" value="TreeGrafter"/>
</dbReference>